<dbReference type="EMBL" id="BBXM02000006">
    <property type="protein sequence ID" value="GIC91512.1"/>
    <property type="molecule type" value="Genomic_DNA"/>
</dbReference>
<dbReference type="AlphaFoldDB" id="A0A8E0UZG3"/>
<protein>
    <submittedName>
        <fullName evidence="1">Uncharacterized protein</fullName>
    </submittedName>
</protein>
<evidence type="ECO:0000313" key="1">
    <source>
        <dbReference type="EMBL" id="GIC91512.1"/>
    </source>
</evidence>
<comment type="caution">
    <text evidence="1">The sequence shown here is derived from an EMBL/GenBank/DDBJ whole genome shotgun (WGS) entry which is preliminary data.</text>
</comment>
<accession>A0A8E0UZG3</accession>
<proteinExistence type="predicted"/>
<reference evidence="1" key="1">
    <citation type="journal article" date="2015" name="Genome Announc.">
        <title>Draft Genome Sequence of the Pathogenic Filamentous Fungus Aspergillus udagawae Strain IFM 46973T.</title>
        <authorList>
            <person name="Kusuya Y."/>
            <person name="Takahashi-Nakaguchi A."/>
            <person name="Takahashi H."/>
            <person name="Yaguchi T."/>
        </authorList>
    </citation>
    <scope>NUCLEOTIDE SEQUENCE</scope>
    <source>
        <strain evidence="1">IFM 46973</strain>
    </source>
</reference>
<sequence length="126" mass="14018">MQGCDTCAVASCGGEKDCSTLQNLLSLIAALKLKSDKTNTAATTRGLLAALEDGDEVRDWPLDPSEIIETRPPFKNSSQIQDRYSRRYLGVLACWFRSSYRDSIESRKGFEELFSPSVRLANDCVF</sequence>
<reference evidence="1" key="2">
    <citation type="submission" date="2021-01" db="EMBL/GenBank/DDBJ databases">
        <title>Pan-genome distribution and transcriptional activeness of fungal secondary metabolism genes in Aspergillus section Fumigati.</title>
        <authorList>
            <person name="Takahashi H."/>
            <person name="Umemura M."/>
            <person name="Ninomiya A."/>
            <person name="Kusuya Y."/>
            <person name="Urayama S."/>
            <person name="Shimizu M."/>
            <person name="Watanabe A."/>
            <person name="Kamei K."/>
            <person name="Yaguchi T."/>
            <person name="Hagiwara D."/>
        </authorList>
    </citation>
    <scope>NUCLEOTIDE SEQUENCE</scope>
    <source>
        <strain evidence="1">IFM 46973</strain>
    </source>
</reference>
<name>A0A8E0UZG3_9EURO</name>
<dbReference type="RefSeq" id="XP_043148778.1">
    <property type="nucleotide sequence ID" value="XM_043292843.1"/>
</dbReference>
<gene>
    <name evidence="1" type="ORF">Aud_007956</name>
</gene>
<dbReference type="GeneID" id="66995433"/>
<dbReference type="Proteomes" id="UP000036893">
    <property type="component" value="Unassembled WGS sequence"/>
</dbReference>
<organism evidence="1 2">
    <name type="scientific">Aspergillus udagawae</name>
    <dbReference type="NCBI Taxonomy" id="91492"/>
    <lineage>
        <taxon>Eukaryota</taxon>
        <taxon>Fungi</taxon>
        <taxon>Dikarya</taxon>
        <taxon>Ascomycota</taxon>
        <taxon>Pezizomycotina</taxon>
        <taxon>Eurotiomycetes</taxon>
        <taxon>Eurotiomycetidae</taxon>
        <taxon>Eurotiales</taxon>
        <taxon>Aspergillaceae</taxon>
        <taxon>Aspergillus</taxon>
        <taxon>Aspergillus subgen. Fumigati</taxon>
    </lineage>
</organism>
<evidence type="ECO:0000313" key="2">
    <source>
        <dbReference type="Proteomes" id="UP000036893"/>
    </source>
</evidence>